<reference evidence="1 2" key="1">
    <citation type="submission" date="2019-09" db="EMBL/GenBank/DDBJ databases">
        <authorList>
            <person name="Depoorter E."/>
        </authorList>
    </citation>
    <scope>NUCLEOTIDE SEQUENCE [LARGE SCALE GENOMIC DNA]</scope>
    <source>
        <strain evidence="1">LMG 24064</strain>
    </source>
</reference>
<organism evidence="1 2">
    <name type="scientific">Burkholderia latens</name>
    <dbReference type="NCBI Taxonomy" id="488446"/>
    <lineage>
        <taxon>Bacteria</taxon>
        <taxon>Pseudomonadati</taxon>
        <taxon>Pseudomonadota</taxon>
        <taxon>Betaproteobacteria</taxon>
        <taxon>Burkholderiales</taxon>
        <taxon>Burkholderiaceae</taxon>
        <taxon>Burkholderia</taxon>
        <taxon>Burkholderia cepacia complex</taxon>
    </lineage>
</organism>
<dbReference type="AlphaFoldDB" id="A0A6P2H9F9"/>
<proteinExistence type="predicted"/>
<name>A0A6P2H9F9_9BURK</name>
<accession>A0A6P2H9F9</accession>
<protein>
    <submittedName>
        <fullName evidence="1">Uncharacterized protein</fullName>
    </submittedName>
</protein>
<dbReference type="Proteomes" id="UP000494222">
    <property type="component" value="Unassembled WGS sequence"/>
</dbReference>
<gene>
    <name evidence="1" type="ORF">BLA24064_00451</name>
</gene>
<evidence type="ECO:0000313" key="1">
    <source>
        <dbReference type="EMBL" id="VWB13350.1"/>
    </source>
</evidence>
<dbReference type="EMBL" id="CABVPL010000002">
    <property type="protein sequence ID" value="VWB13350.1"/>
    <property type="molecule type" value="Genomic_DNA"/>
</dbReference>
<evidence type="ECO:0000313" key="2">
    <source>
        <dbReference type="Proteomes" id="UP000494222"/>
    </source>
</evidence>
<sequence>MVASGATTHRDVTALASPPFSTSRLEHVILRCTTSMSRVHIEYSAPIFLGNLFKKPKSVPTHLARLFQPHEPFVDRIRNLDRPRIIRLASPRPVDKFIGAQVLRHTPKPPKNIRCLMYRDSAIRSRGNTQRRCGGCGCSTELSRCFERSWHASRVSRRAPQMPVTARAGRTGVEVRIEIPSLAEERRVVGQQMVCRAAVRNTGRSARFPMCAEPPRCRRRP</sequence>